<dbReference type="InterPro" id="IPR031481">
    <property type="entry name" value="Glyco_tran_10_N"/>
</dbReference>
<dbReference type="Pfam" id="PF00852">
    <property type="entry name" value="Glyco_transf_10"/>
    <property type="match status" value="1"/>
</dbReference>
<evidence type="ECO:0000256" key="1">
    <source>
        <dbReference type="ARBA" id="ARBA00004447"/>
    </source>
</evidence>
<evidence type="ECO:0000256" key="9">
    <source>
        <dbReference type="ARBA" id="ARBA00023034"/>
    </source>
</evidence>
<dbReference type="UniPathway" id="UPA00378"/>
<keyword evidence="9 12" id="KW-0333">Golgi apparatus</keyword>
<feature type="domain" description="Fucosyltransferase N-terminal" evidence="14">
    <location>
        <begin position="81"/>
        <end position="198"/>
    </location>
</feature>
<keyword evidence="5 12" id="KW-0808">Transferase</keyword>
<protein>
    <recommendedName>
        <fullName evidence="12">Fucosyltransferase</fullName>
        <ecNumber evidence="12">2.4.1.-</ecNumber>
    </recommendedName>
</protein>
<dbReference type="InterPro" id="IPR001503">
    <property type="entry name" value="Glyco_trans_10"/>
</dbReference>
<dbReference type="EC" id="2.4.1.-" evidence="12"/>
<keyword evidence="10 12" id="KW-0472">Membrane</keyword>
<dbReference type="GO" id="GO:0008417">
    <property type="term" value="F:fucosyltransferase activity"/>
    <property type="evidence" value="ECO:0007669"/>
    <property type="project" value="InterPro"/>
</dbReference>
<feature type="transmembrane region" description="Helical" evidence="12">
    <location>
        <begin position="21"/>
        <end position="41"/>
    </location>
</feature>
<dbReference type="GO" id="GO:0032580">
    <property type="term" value="C:Golgi cisterna membrane"/>
    <property type="evidence" value="ECO:0007669"/>
    <property type="project" value="UniProtKB-SubCell"/>
</dbReference>
<keyword evidence="8 12" id="KW-1133">Transmembrane helix</keyword>
<evidence type="ECO:0000259" key="13">
    <source>
        <dbReference type="Pfam" id="PF00852"/>
    </source>
</evidence>
<dbReference type="AlphaFoldDB" id="A0A821M5X0"/>
<dbReference type="Proteomes" id="UP000663880">
    <property type="component" value="Unassembled WGS sequence"/>
</dbReference>
<feature type="domain" description="Fucosyltransferase C-terminal" evidence="13">
    <location>
        <begin position="233"/>
        <end position="412"/>
    </location>
</feature>
<dbReference type="InterPro" id="IPR038577">
    <property type="entry name" value="GT10-like_C_sf"/>
</dbReference>
<dbReference type="PANTHER" id="PTHR48438:SF1">
    <property type="entry name" value="ALPHA-(1,3)-FUCOSYLTRANSFERASE C-RELATED"/>
    <property type="match status" value="1"/>
</dbReference>
<keyword evidence="7" id="KW-0735">Signal-anchor</keyword>
<dbReference type="EMBL" id="CAJOBZ010000002">
    <property type="protein sequence ID" value="CAF4761937.1"/>
    <property type="molecule type" value="Genomic_DNA"/>
</dbReference>
<comment type="subcellular location">
    <subcellularLocation>
        <location evidence="1 12">Golgi apparatus</location>
        <location evidence="1 12">Golgi stack membrane</location>
        <topology evidence="1 12">Single-pass type II membrane protein</topology>
    </subcellularLocation>
</comment>
<evidence type="ECO:0000256" key="10">
    <source>
        <dbReference type="ARBA" id="ARBA00023136"/>
    </source>
</evidence>
<evidence type="ECO:0000259" key="14">
    <source>
        <dbReference type="Pfam" id="PF17039"/>
    </source>
</evidence>
<evidence type="ECO:0000256" key="8">
    <source>
        <dbReference type="ARBA" id="ARBA00022989"/>
    </source>
</evidence>
<comment type="pathway">
    <text evidence="2">Protein modification; protein glycosylation.</text>
</comment>
<dbReference type="OrthoDB" id="427096at2759"/>
<sequence length="423" mass="49957">MPMCTPLRHRIVTNVRQMLTPRSFFIITCISFTISVTWIQFVDKPIYSYQNESLIQEALENVARDYRFAEVYRKADRLPNETKFILLWTTEELAPFYILGQGQRKFIEKNCTYINCYVTSDRYLFDGDTTKFDAIAFNGRSIVTMSKSELPYRRSDHQKFIYFNMESANNYPVCSPYFDDFFNWTSTYRLDSDIPFPYLQVRDREGEIIGPKAGMVWDETEGNIDEDLFYRIQNKTKAVAWFVSNCKSRSHRLEVAKDLQRALSVYGYSVDIYGKCGPYTCPREQEDSCNYILEKDYFFYLSFENSFSEDYVTEKLLTALQHDVVPIVFGGADYSRFLPPGSYLDARKSTPEDLASTIVTLIEYPKTYSHYLSWKRKFTYKNPMYDDNVCDVCAALNERMDKHTTYKDFRAWWVPNYEKRCVE</sequence>
<proteinExistence type="inferred from homology"/>
<evidence type="ECO:0000256" key="12">
    <source>
        <dbReference type="RuleBase" id="RU003832"/>
    </source>
</evidence>
<evidence type="ECO:0000256" key="4">
    <source>
        <dbReference type="ARBA" id="ARBA00022676"/>
    </source>
</evidence>
<name>A0A821M5X0_9NEOP</name>
<evidence type="ECO:0000313" key="15">
    <source>
        <dbReference type="EMBL" id="CAF4761937.1"/>
    </source>
</evidence>
<accession>A0A821M5X0</accession>
<dbReference type="Pfam" id="PF17039">
    <property type="entry name" value="Glyco_tran_10_N"/>
    <property type="match status" value="1"/>
</dbReference>
<evidence type="ECO:0000313" key="16">
    <source>
        <dbReference type="Proteomes" id="UP000663880"/>
    </source>
</evidence>
<keyword evidence="4 12" id="KW-0328">Glycosyltransferase</keyword>
<evidence type="ECO:0000256" key="5">
    <source>
        <dbReference type="ARBA" id="ARBA00022679"/>
    </source>
</evidence>
<reference evidence="15" key="1">
    <citation type="submission" date="2021-02" db="EMBL/GenBank/DDBJ databases">
        <authorList>
            <person name="Steward A R."/>
        </authorList>
    </citation>
    <scope>NUCLEOTIDE SEQUENCE</scope>
</reference>
<evidence type="ECO:0000256" key="2">
    <source>
        <dbReference type="ARBA" id="ARBA00004922"/>
    </source>
</evidence>
<evidence type="ECO:0000256" key="11">
    <source>
        <dbReference type="ARBA" id="ARBA00023180"/>
    </source>
</evidence>
<keyword evidence="16" id="KW-1185">Reference proteome</keyword>
<dbReference type="InterPro" id="IPR055270">
    <property type="entry name" value="Glyco_tran_10_C"/>
</dbReference>
<keyword evidence="6 12" id="KW-0812">Transmembrane</keyword>
<comment type="caution">
    <text evidence="15">The sequence shown here is derived from an EMBL/GenBank/DDBJ whole genome shotgun (WGS) entry which is preliminary data.</text>
</comment>
<evidence type="ECO:0000256" key="7">
    <source>
        <dbReference type="ARBA" id="ARBA00022968"/>
    </source>
</evidence>
<evidence type="ECO:0000256" key="3">
    <source>
        <dbReference type="ARBA" id="ARBA00008919"/>
    </source>
</evidence>
<keyword evidence="11" id="KW-0325">Glycoprotein</keyword>
<organism evidence="15 16">
    <name type="scientific">Pieris macdunnoughi</name>
    <dbReference type="NCBI Taxonomy" id="345717"/>
    <lineage>
        <taxon>Eukaryota</taxon>
        <taxon>Metazoa</taxon>
        <taxon>Ecdysozoa</taxon>
        <taxon>Arthropoda</taxon>
        <taxon>Hexapoda</taxon>
        <taxon>Insecta</taxon>
        <taxon>Pterygota</taxon>
        <taxon>Neoptera</taxon>
        <taxon>Endopterygota</taxon>
        <taxon>Lepidoptera</taxon>
        <taxon>Glossata</taxon>
        <taxon>Ditrysia</taxon>
        <taxon>Papilionoidea</taxon>
        <taxon>Pieridae</taxon>
        <taxon>Pierinae</taxon>
        <taxon>Pieris</taxon>
    </lineage>
</organism>
<gene>
    <name evidence="15" type="ORF">PMACD_LOCUS1355</name>
</gene>
<dbReference type="Gene3D" id="3.40.50.11660">
    <property type="entry name" value="Glycosyl transferase family 10, C-terminal domain"/>
    <property type="match status" value="1"/>
</dbReference>
<comment type="similarity">
    <text evidence="3 12">Belongs to the glycosyltransferase 10 family.</text>
</comment>
<dbReference type="SUPFAM" id="SSF53756">
    <property type="entry name" value="UDP-Glycosyltransferase/glycogen phosphorylase"/>
    <property type="match status" value="1"/>
</dbReference>
<evidence type="ECO:0000256" key="6">
    <source>
        <dbReference type="ARBA" id="ARBA00022692"/>
    </source>
</evidence>
<dbReference type="PANTHER" id="PTHR48438">
    <property type="entry name" value="ALPHA-(1,3)-FUCOSYLTRANSFERASE C-RELATED"/>
    <property type="match status" value="1"/>
</dbReference>